<dbReference type="RefSeq" id="WP_347921681.1">
    <property type="nucleotide sequence ID" value="NZ_CP157199.1"/>
</dbReference>
<name>A0AAU7BNB4_9FLAO</name>
<dbReference type="PROSITE" id="PS51257">
    <property type="entry name" value="PROKAR_LIPOPROTEIN"/>
    <property type="match status" value="1"/>
</dbReference>
<proteinExistence type="predicted"/>
<gene>
    <name evidence="1" type="ORF">ABGB03_08020</name>
</gene>
<dbReference type="AlphaFoldDB" id="A0AAU7BNB4"/>
<sequence>MRKSFFLLLAVIFIITSCDDGDIITIDLEFDKNLKLCGGENSENYVIYALKENANESLTLLFPVNAENNLIFKPTETPHSGSFNINNSTIRFNYRTYNGDPEELICQEIPSSSIDIIKDYEANSGRVNYTSTFEDDAGTRTVTIEFSIENLDLDVLNSTNEVLGTYTWSFTL</sequence>
<protein>
    <submittedName>
        <fullName evidence="1">Uncharacterized protein</fullName>
    </submittedName>
</protein>
<accession>A0AAU7BNB4</accession>
<dbReference type="EMBL" id="CP157199">
    <property type="protein sequence ID" value="XBG59807.1"/>
    <property type="molecule type" value="Genomic_DNA"/>
</dbReference>
<reference evidence="1" key="1">
    <citation type="submission" date="2024-05" db="EMBL/GenBank/DDBJ databases">
        <title>Pontimicrobium maritimus sp. nov., isolated form sea water.</title>
        <authorList>
            <person name="Muhammad N."/>
            <person name="Vuong T.Q."/>
            <person name="Han H.L."/>
            <person name="Kim S.-G."/>
        </authorList>
    </citation>
    <scope>NUCLEOTIDE SEQUENCE</scope>
    <source>
        <strain evidence="1">SW4</strain>
    </source>
</reference>
<evidence type="ECO:0000313" key="1">
    <source>
        <dbReference type="EMBL" id="XBG59807.1"/>
    </source>
</evidence>
<organism evidence="1">
    <name type="scientific">Pontimicrobium sp. SW4</name>
    <dbReference type="NCBI Taxonomy" id="3153519"/>
    <lineage>
        <taxon>Bacteria</taxon>
        <taxon>Pseudomonadati</taxon>
        <taxon>Bacteroidota</taxon>
        <taxon>Flavobacteriia</taxon>
        <taxon>Flavobacteriales</taxon>
        <taxon>Flavobacteriaceae</taxon>
        <taxon>Pontimicrobium</taxon>
    </lineage>
</organism>